<feature type="region of interest" description="Disordered" evidence="1">
    <location>
        <begin position="1"/>
        <end position="23"/>
    </location>
</feature>
<evidence type="ECO:0000313" key="2">
    <source>
        <dbReference type="EMBL" id="ELW47212.1"/>
    </source>
</evidence>
<proteinExistence type="predicted"/>
<sequence length="68" mass="8132">MPTFEEQKGKQNKGKEVSPPNYLTLRKKPHQVSDLREESKKLVNRYHVTRLRAEWMGPRLAQKQSNWQ</sequence>
<reference evidence="3" key="1">
    <citation type="submission" date="2012-07" db="EMBL/GenBank/DDBJ databases">
        <title>Genome of the Chinese tree shrew, a rising model animal genetically related to primates.</title>
        <authorList>
            <person name="Zhang G."/>
            <person name="Fan Y."/>
            <person name="Yao Y."/>
            <person name="Huang Z."/>
        </authorList>
    </citation>
    <scope>NUCLEOTIDE SEQUENCE [LARGE SCALE GENOMIC DNA]</scope>
</reference>
<organism evidence="2 3">
    <name type="scientific">Tupaia chinensis</name>
    <name type="common">Chinese tree shrew</name>
    <name type="synonym">Tupaia belangeri chinensis</name>
    <dbReference type="NCBI Taxonomy" id="246437"/>
    <lineage>
        <taxon>Eukaryota</taxon>
        <taxon>Metazoa</taxon>
        <taxon>Chordata</taxon>
        <taxon>Craniata</taxon>
        <taxon>Vertebrata</taxon>
        <taxon>Euteleostomi</taxon>
        <taxon>Mammalia</taxon>
        <taxon>Eutheria</taxon>
        <taxon>Euarchontoglires</taxon>
        <taxon>Scandentia</taxon>
        <taxon>Tupaiidae</taxon>
        <taxon>Tupaia</taxon>
    </lineage>
</organism>
<accession>L9JE03</accession>
<gene>
    <name evidence="2" type="ORF">TREES_T100006822</name>
</gene>
<evidence type="ECO:0000313" key="3">
    <source>
        <dbReference type="Proteomes" id="UP000011518"/>
    </source>
</evidence>
<evidence type="ECO:0000256" key="1">
    <source>
        <dbReference type="SAM" id="MobiDB-lite"/>
    </source>
</evidence>
<dbReference type="EMBL" id="KB321140">
    <property type="protein sequence ID" value="ELW47212.1"/>
    <property type="molecule type" value="Genomic_DNA"/>
</dbReference>
<feature type="compositionally biased region" description="Basic and acidic residues" evidence="1">
    <location>
        <begin position="1"/>
        <end position="16"/>
    </location>
</feature>
<dbReference type="Proteomes" id="UP000011518">
    <property type="component" value="Unassembled WGS sequence"/>
</dbReference>
<reference evidence="3" key="2">
    <citation type="journal article" date="2013" name="Nat. Commun.">
        <title>Genome of the Chinese tree shrew.</title>
        <authorList>
            <person name="Fan Y."/>
            <person name="Huang Z.Y."/>
            <person name="Cao C.C."/>
            <person name="Chen C.S."/>
            <person name="Chen Y.X."/>
            <person name="Fan D.D."/>
            <person name="He J."/>
            <person name="Hou H.L."/>
            <person name="Hu L."/>
            <person name="Hu X.T."/>
            <person name="Jiang X.T."/>
            <person name="Lai R."/>
            <person name="Lang Y.S."/>
            <person name="Liang B."/>
            <person name="Liao S.G."/>
            <person name="Mu D."/>
            <person name="Ma Y.Y."/>
            <person name="Niu Y.Y."/>
            <person name="Sun X.Q."/>
            <person name="Xia J.Q."/>
            <person name="Xiao J."/>
            <person name="Xiong Z.Q."/>
            <person name="Xu L."/>
            <person name="Yang L."/>
            <person name="Zhang Y."/>
            <person name="Zhao W."/>
            <person name="Zhao X.D."/>
            <person name="Zheng Y.T."/>
            <person name="Zhou J.M."/>
            <person name="Zhu Y.B."/>
            <person name="Zhang G.J."/>
            <person name="Wang J."/>
            <person name="Yao Y.G."/>
        </authorList>
    </citation>
    <scope>NUCLEOTIDE SEQUENCE [LARGE SCALE GENOMIC DNA]</scope>
</reference>
<dbReference type="InParanoid" id="L9JE03"/>
<dbReference type="AlphaFoldDB" id="L9JE03"/>
<protein>
    <submittedName>
        <fullName evidence="2">Uncharacterized protein</fullName>
    </submittedName>
</protein>
<name>L9JE03_TUPCH</name>
<keyword evidence="3" id="KW-1185">Reference proteome</keyword>